<sequence length="133" mass="15629">MESERGKVEFQQDGAPSHTAKSMLKWLKERYIPIFPHPPSSPDINPIEPVWHELNLLTLKSHLRKRRYHAATMEGLKSAMKEVWDEIELEDVDKYVRWMDHIFDAVLAAHRGHTKFEVGKCVLLMFIKNFGIY</sequence>
<dbReference type="AlphaFoldDB" id="A0A6A4GI35"/>
<dbReference type="InterPro" id="IPR036397">
    <property type="entry name" value="RNaseH_sf"/>
</dbReference>
<accession>A0A6A4GI35</accession>
<dbReference type="Proteomes" id="UP000799118">
    <property type="component" value="Unassembled WGS sequence"/>
</dbReference>
<dbReference type="Pfam" id="PF13358">
    <property type="entry name" value="DDE_3"/>
    <property type="match status" value="1"/>
</dbReference>
<gene>
    <name evidence="2" type="ORF">BT96DRAFT_892178</name>
</gene>
<protein>
    <recommendedName>
        <fullName evidence="1">Tc1-like transposase DDE domain-containing protein</fullName>
    </recommendedName>
</protein>
<evidence type="ECO:0000259" key="1">
    <source>
        <dbReference type="Pfam" id="PF13358"/>
    </source>
</evidence>
<feature type="domain" description="Tc1-like transposase DDE" evidence="1">
    <location>
        <begin position="12"/>
        <end position="55"/>
    </location>
</feature>
<name>A0A6A4GI35_9AGAR</name>
<proteinExistence type="predicted"/>
<dbReference type="EMBL" id="ML770014">
    <property type="protein sequence ID" value="KAE9385211.1"/>
    <property type="molecule type" value="Genomic_DNA"/>
</dbReference>
<dbReference type="OrthoDB" id="2417635at2759"/>
<dbReference type="InterPro" id="IPR038717">
    <property type="entry name" value="Tc1-like_DDE_dom"/>
</dbReference>
<keyword evidence="3" id="KW-1185">Reference proteome</keyword>
<organism evidence="2 3">
    <name type="scientific">Gymnopus androsaceus JB14</name>
    <dbReference type="NCBI Taxonomy" id="1447944"/>
    <lineage>
        <taxon>Eukaryota</taxon>
        <taxon>Fungi</taxon>
        <taxon>Dikarya</taxon>
        <taxon>Basidiomycota</taxon>
        <taxon>Agaricomycotina</taxon>
        <taxon>Agaricomycetes</taxon>
        <taxon>Agaricomycetidae</taxon>
        <taxon>Agaricales</taxon>
        <taxon>Marasmiineae</taxon>
        <taxon>Omphalotaceae</taxon>
        <taxon>Gymnopus</taxon>
    </lineage>
</organism>
<evidence type="ECO:0000313" key="2">
    <source>
        <dbReference type="EMBL" id="KAE9385211.1"/>
    </source>
</evidence>
<evidence type="ECO:0000313" key="3">
    <source>
        <dbReference type="Proteomes" id="UP000799118"/>
    </source>
</evidence>
<dbReference type="Gene3D" id="3.30.420.10">
    <property type="entry name" value="Ribonuclease H-like superfamily/Ribonuclease H"/>
    <property type="match status" value="1"/>
</dbReference>
<dbReference type="GO" id="GO:0003676">
    <property type="term" value="F:nucleic acid binding"/>
    <property type="evidence" value="ECO:0007669"/>
    <property type="project" value="InterPro"/>
</dbReference>
<reference evidence="2" key="1">
    <citation type="journal article" date="2019" name="Environ. Microbiol.">
        <title>Fungal ecological strategies reflected in gene transcription - a case study of two litter decomposers.</title>
        <authorList>
            <person name="Barbi F."/>
            <person name="Kohler A."/>
            <person name="Barry K."/>
            <person name="Baskaran P."/>
            <person name="Daum C."/>
            <person name="Fauchery L."/>
            <person name="Ihrmark K."/>
            <person name="Kuo A."/>
            <person name="LaButti K."/>
            <person name="Lipzen A."/>
            <person name="Morin E."/>
            <person name="Grigoriev I.V."/>
            <person name="Henrissat B."/>
            <person name="Lindahl B."/>
            <person name="Martin F."/>
        </authorList>
    </citation>
    <scope>NUCLEOTIDE SEQUENCE</scope>
    <source>
        <strain evidence="2">JB14</strain>
    </source>
</reference>